<dbReference type="AlphaFoldDB" id="A0A0C1KYH4"/>
<reference evidence="1 2" key="1">
    <citation type="submission" date="2014-11" db="EMBL/GenBank/DDBJ databases">
        <title>Genome sequence of Flavihumibacter solisilvae 3-3.</title>
        <authorList>
            <person name="Zhou G."/>
            <person name="Li M."/>
            <person name="Wang G."/>
        </authorList>
    </citation>
    <scope>NUCLEOTIDE SEQUENCE [LARGE SCALE GENOMIC DNA]</scope>
    <source>
        <strain evidence="1 2">3-3</strain>
    </source>
</reference>
<sequence length="153" mass="17834">MKNMNNKTLVIIISVLLVSNLALLGMYMVRGNEAAKEKKVEKSPSDYMVRELQLNEQQATQFKTMWETIKERNRPVYDSLRSQREILYSYLRTEPQPGSQIDAAATAISGYEKQLVLNNYEHFRRVRAILDQAQQVKLDTLINKMGKRIGRRR</sequence>
<dbReference type="Gene3D" id="1.20.120.1490">
    <property type="match status" value="1"/>
</dbReference>
<proteinExistence type="predicted"/>
<dbReference type="EMBL" id="JSVC01000027">
    <property type="protein sequence ID" value="KIC92777.1"/>
    <property type="molecule type" value="Genomic_DNA"/>
</dbReference>
<dbReference type="STRING" id="1349421.OI18_20310"/>
<protein>
    <recommendedName>
        <fullName evidence="3">Periplasmic heavy metal sensor</fullName>
    </recommendedName>
</protein>
<evidence type="ECO:0000313" key="2">
    <source>
        <dbReference type="Proteomes" id="UP000031408"/>
    </source>
</evidence>
<dbReference type="Proteomes" id="UP000031408">
    <property type="component" value="Unassembled WGS sequence"/>
</dbReference>
<dbReference type="InterPro" id="IPR025961">
    <property type="entry name" value="Metal_resist"/>
</dbReference>
<dbReference type="Pfam" id="PF13801">
    <property type="entry name" value="Metal_resist"/>
    <property type="match status" value="1"/>
</dbReference>
<keyword evidence="2" id="KW-1185">Reference proteome</keyword>
<evidence type="ECO:0008006" key="3">
    <source>
        <dbReference type="Google" id="ProtNLM"/>
    </source>
</evidence>
<comment type="caution">
    <text evidence="1">The sequence shown here is derived from an EMBL/GenBank/DDBJ whole genome shotgun (WGS) entry which is preliminary data.</text>
</comment>
<organism evidence="1 2">
    <name type="scientific">Flavihumibacter solisilvae</name>
    <dbReference type="NCBI Taxonomy" id="1349421"/>
    <lineage>
        <taxon>Bacteria</taxon>
        <taxon>Pseudomonadati</taxon>
        <taxon>Bacteroidota</taxon>
        <taxon>Chitinophagia</taxon>
        <taxon>Chitinophagales</taxon>
        <taxon>Chitinophagaceae</taxon>
        <taxon>Flavihumibacter</taxon>
    </lineage>
</organism>
<accession>A0A0C1KYH4</accession>
<gene>
    <name evidence="1" type="ORF">OI18_20310</name>
</gene>
<name>A0A0C1KYH4_9BACT</name>
<evidence type="ECO:0000313" key="1">
    <source>
        <dbReference type="EMBL" id="KIC92777.1"/>
    </source>
</evidence>